<dbReference type="Gene3D" id="3.20.20.450">
    <property type="entry name" value="EAL domain"/>
    <property type="match status" value="1"/>
</dbReference>
<dbReference type="InterPro" id="IPR052155">
    <property type="entry name" value="Biofilm_reg_signaling"/>
</dbReference>
<feature type="domain" description="GGDEF" evidence="4">
    <location>
        <begin position="290"/>
        <end position="422"/>
    </location>
</feature>
<comment type="caution">
    <text evidence="5">The sequence shown here is derived from an EMBL/GenBank/DDBJ whole genome shotgun (WGS) entry which is preliminary data.</text>
</comment>
<dbReference type="NCBIfam" id="TIGR00229">
    <property type="entry name" value="sensory_box"/>
    <property type="match status" value="1"/>
</dbReference>
<dbReference type="PANTHER" id="PTHR44757:SF2">
    <property type="entry name" value="BIOFILM ARCHITECTURE MAINTENANCE PROTEIN MBAA"/>
    <property type="match status" value="1"/>
</dbReference>
<dbReference type="SUPFAM" id="SSF141868">
    <property type="entry name" value="EAL domain-like"/>
    <property type="match status" value="1"/>
</dbReference>
<dbReference type="PROSITE" id="PS50113">
    <property type="entry name" value="PAC"/>
    <property type="match status" value="1"/>
</dbReference>
<dbReference type="SUPFAM" id="SSF55073">
    <property type="entry name" value="Nucleotide cyclase"/>
    <property type="match status" value="1"/>
</dbReference>
<evidence type="ECO:0000259" key="2">
    <source>
        <dbReference type="PROSITE" id="PS50113"/>
    </source>
</evidence>
<dbReference type="AlphaFoldDB" id="A0A562IQ84"/>
<protein>
    <submittedName>
        <fullName evidence="5">Diguanylate cyclase/phosphodiesterase with PAS/PAC sensor(S)</fullName>
    </submittedName>
</protein>
<proteinExistence type="predicted"/>
<dbReference type="InterPro" id="IPR029787">
    <property type="entry name" value="Nucleotide_cyclase"/>
</dbReference>
<name>A0A562IQ84_9ACTN</name>
<dbReference type="Proteomes" id="UP000321490">
    <property type="component" value="Unassembled WGS sequence"/>
</dbReference>
<dbReference type="PROSITE" id="PS50883">
    <property type="entry name" value="EAL"/>
    <property type="match status" value="1"/>
</dbReference>
<dbReference type="PROSITE" id="PS50887">
    <property type="entry name" value="GGDEF"/>
    <property type="match status" value="1"/>
</dbReference>
<dbReference type="CDD" id="cd00130">
    <property type="entry name" value="PAS"/>
    <property type="match status" value="1"/>
</dbReference>
<evidence type="ECO:0000259" key="3">
    <source>
        <dbReference type="PROSITE" id="PS50883"/>
    </source>
</evidence>
<dbReference type="CDD" id="cd01949">
    <property type="entry name" value="GGDEF"/>
    <property type="match status" value="1"/>
</dbReference>
<dbReference type="PROSITE" id="PS50112">
    <property type="entry name" value="PAS"/>
    <property type="match status" value="1"/>
</dbReference>
<sequence>MVGEQPSPEVVAAVFHGVSVSSSSAILVVERAGRVARVGWSNEKAVAVLGYAQEDLRALPVDQLLPALQGGELRLLLRRERAVVMTLPVRCASGESLECSVSAVPAPGGRRWTLRLAATSNEQERALRATADAHERRFATLTERSPVPTLLSEQGMRLAHVNDAFCALAGQQAEELLGTGWLDVVHPEDLDEVIEQATAVLLGGEDGSEGEAQARLVRPDGTELTTVIRFAHLFTPGVGAGFVGTIEDITERLAFEARLAHQANHDPLTGLPNRTLLADHVTTWFVPGTGGLACIFLDLDNFKVVNDSLGHAAGDELLVEVAARLRATVRPGDLVARFGGDEFVVVCQQVSEADAVALAERIGTQLRRPVRLGGVDLRPQASVGVTVQTAEHQAAEELIRDCDIAMYQAKTGGKGRITVLDSDARAQARDKLRLVAELRSAIERREITLMYQPIFDAVVGTATSVESLARWQHAERGSISPGVFVPLAEESGLVAALGLLVLDETCRQLAEWDRELGAAAPRRAHVNVSALQLDGNLHDHVASALRRHRLSADRLSIEITESALMKDPASAREVLQALRDLGCQISIDDFGTGYSSLAYLRHLPVDCLKVDRSFVAELADGHAEITSAVIALAHNLGLCTVAEGVETPAQARLLAELGATYLQGFSLAAPLAAAEATAWFAAAGQR</sequence>
<dbReference type="CDD" id="cd01948">
    <property type="entry name" value="EAL"/>
    <property type="match status" value="1"/>
</dbReference>
<feature type="domain" description="EAL" evidence="3">
    <location>
        <begin position="431"/>
        <end position="684"/>
    </location>
</feature>
<dbReference type="NCBIfam" id="TIGR00254">
    <property type="entry name" value="GGDEF"/>
    <property type="match status" value="1"/>
</dbReference>
<dbReference type="InterPro" id="IPR000700">
    <property type="entry name" value="PAS-assoc_C"/>
</dbReference>
<feature type="domain" description="PAS" evidence="1">
    <location>
        <begin position="134"/>
        <end position="204"/>
    </location>
</feature>
<dbReference type="Pfam" id="PF00990">
    <property type="entry name" value="GGDEF"/>
    <property type="match status" value="1"/>
</dbReference>
<dbReference type="SUPFAM" id="SSF55785">
    <property type="entry name" value="PYP-like sensor domain (PAS domain)"/>
    <property type="match status" value="1"/>
</dbReference>
<dbReference type="InterPro" id="IPR001633">
    <property type="entry name" value="EAL_dom"/>
</dbReference>
<dbReference type="EMBL" id="VLKF01000001">
    <property type="protein sequence ID" value="TWH73187.1"/>
    <property type="molecule type" value="Genomic_DNA"/>
</dbReference>
<dbReference type="InterPro" id="IPR035965">
    <property type="entry name" value="PAS-like_dom_sf"/>
</dbReference>
<dbReference type="InterPro" id="IPR000160">
    <property type="entry name" value="GGDEF_dom"/>
</dbReference>
<evidence type="ECO:0000259" key="4">
    <source>
        <dbReference type="PROSITE" id="PS50887"/>
    </source>
</evidence>
<feature type="domain" description="PAC" evidence="2">
    <location>
        <begin position="210"/>
        <end position="261"/>
    </location>
</feature>
<evidence type="ECO:0000259" key="1">
    <source>
        <dbReference type="PROSITE" id="PS50112"/>
    </source>
</evidence>
<dbReference type="Gene3D" id="3.30.450.20">
    <property type="entry name" value="PAS domain"/>
    <property type="match status" value="1"/>
</dbReference>
<dbReference type="SMART" id="SM00267">
    <property type="entry name" value="GGDEF"/>
    <property type="match status" value="1"/>
</dbReference>
<gene>
    <name evidence="5" type="ORF">JD78_01710</name>
</gene>
<reference evidence="5 6" key="1">
    <citation type="submission" date="2019-07" db="EMBL/GenBank/DDBJ databases">
        <title>R&amp;d 2014.</title>
        <authorList>
            <person name="Klenk H.-P."/>
        </authorList>
    </citation>
    <scope>NUCLEOTIDE SEQUENCE [LARGE SCALE GENOMIC DNA]</scope>
    <source>
        <strain evidence="5 6">DSM 45764</strain>
    </source>
</reference>
<accession>A0A562IQ84</accession>
<organism evidence="5 6">
    <name type="scientific">Modestobacter roseus</name>
    <dbReference type="NCBI Taxonomy" id="1181884"/>
    <lineage>
        <taxon>Bacteria</taxon>
        <taxon>Bacillati</taxon>
        <taxon>Actinomycetota</taxon>
        <taxon>Actinomycetes</taxon>
        <taxon>Geodermatophilales</taxon>
        <taxon>Geodermatophilaceae</taxon>
        <taxon>Modestobacter</taxon>
    </lineage>
</organism>
<dbReference type="Pfam" id="PF00563">
    <property type="entry name" value="EAL"/>
    <property type="match status" value="1"/>
</dbReference>
<dbReference type="SMART" id="SM00052">
    <property type="entry name" value="EAL"/>
    <property type="match status" value="1"/>
</dbReference>
<dbReference type="SMART" id="SM00091">
    <property type="entry name" value="PAS"/>
    <property type="match status" value="2"/>
</dbReference>
<keyword evidence="6" id="KW-1185">Reference proteome</keyword>
<dbReference type="Pfam" id="PF08447">
    <property type="entry name" value="PAS_3"/>
    <property type="match status" value="1"/>
</dbReference>
<dbReference type="InterPro" id="IPR035919">
    <property type="entry name" value="EAL_sf"/>
</dbReference>
<dbReference type="Gene3D" id="3.30.70.270">
    <property type="match status" value="1"/>
</dbReference>
<dbReference type="PANTHER" id="PTHR44757">
    <property type="entry name" value="DIGUANYLATE CYCLASE DGCP"/>
    <property type="match status" value="1"/>
</dbReference>
<evidence type="ECO:0000313" key="6">
    <source>
        <dbReference type="Proteomes" id="UP000321490"/>
    </source>
</evidence>
<dbReference type="InterPro" id="IPR013655">
    <property type="entry name" value="PAS_fold_3"/>
</dbReference>
<dbReference type="InterPro" id="IPR000014">
    <property type="entry name" value="PAS"/>
</dbReference>
<dbReference type="InterPro" id="IPR043128">
    <property type="entry name" value="Rev_trsase/Diguanyl_cyclase"/>
</dbReference>
<evidence type="ECO:0000313" key="5">
    <source>
        <dbReference type="EMBL" id="TWH73187.1"/>
    </source>
</evidence>